<name>A0A371J6R4_9FIRM</name>
<dbReference type="Proteomes" id="UP000215694">
    <property type="component" value="Unassembled WGS sequence"/>
</dbReference>
<comment type="caution">
    <text evidence="1">The sequence shown here is derived from an EMBL/GenBank/DDBJ whole genome shotgun (WGS) entry which is preliminary data.</text>
</comment>
<protein>
    <submittedName>
        <fullName evidence="1">Uncharacterized protein</fullName>
    </submittedName>
</protein>
<accession>A0A371J6R4</accession>
<dbReference type="EMBL" id="NOJY02000007">
    <property type="protein sequence ID" value="RDY28367.1"/>
    <property type="molecule type" value="Genomic_DNA"/>
</dbReference>
<gene>
    <name evidence="1" type="ORF">CHL78_005555</name>
</gene>
<dbReference type="RefSeq" id="WP_094369334.1">
    <property type="nucleotide sequence ID" value="NZ_NOJY02000007.1"/>
</dbReference>
<organism evidence="1 2">
    <name type="scientific">Romboutsia weinsteinii</name>
    <dbReference type="NCBI Taxonomy" id="2020949"/>
    <lineage>
        <taxon>Bacteria</taxon>
        <taxon>Bacillati</taxon>
        <taxon>Bacillota</taxon>
        <taxon>Clostridia</taxon>
        <taxon>Peptostreptococcales</taxon>
        <taxon>Peptostreptococcaceae</taxon>
        <taxon>Romboutsia</taxon>
    </lineage>
</organism>
<keyword evidence="2" id="KW-1185">Reference proteome</keyword>
<proteinExistence type="predicted"/>
<sequence length="72" mass="8701">MILVEEGILVKVNNHDNTKSWKITMTNFKRIKNMTKEELSEEIRLIASWDKKKKRIAEQDEDFYTKLLYVRV</sequence>
<dbReference type="AlphaFoldDB" id="A0A371J6R4"/>
<evidence type="ECO:0000313" key="2">
    <source>
        <dbReference type="Proteomes" id="UP000215694"/>
    </source>
</evidence>
<reference evidence="1 2" key="1">
    <citation type="journal article" date="2017" name="Genome Announc.">
        <title>Draft Genome Sequence of Romboutsia weinsteinii sp. nov. Strain CCRI-19649(T) Isolated from Surface Water.</title>
        <authorList>
            <person name="Maheux A.F."/>
            <person name="Boudreau D.K."/>
            <person name="Berube E."/>
            <person name="Boissinot M."/>
            <person name="Cantin P."/>
            <person name="Raymond F."/>
            <person name="Corbeil J."/>
            <person name="Omar R.F."/>
            <person name="Bergeron M.G."/>
        </authorList>
    </citation>
    <scope>NUCLEOTIDE SEQUENCE [LARGE SCALE GENOMIC DNA]</scope>
    <source>
        <strain evidence="1 2">CCRI-19649</strain>
    </source>
</reference>
<evidence type="ECO:0000313" key="1">
    <source>
        <dbReference type="EMBL" id="RDY28367.1"/>
    </source>
</evidence>